<feature type="compositionally biased region" description="Gly residues" evidence="1">
    <location>
        <begin position="186"/>
        <end position="196"/>
    </location>
</feature>
<dbReference type="Pfam" id="PF14223">
    <property type="entry name" value="Retrotran_gag_2"/>
    <property type="match status" value="1"/>
</dbReference>
<dbReference type="Proteomes" id="UP000813463">
    <property type="component" value="Chromosome 1"/>
</dbReference>
<dbReference type="GeneID" id="130463811"/>
<evidence type="ECO:0000256" key="1">
    <source>
        <dbReference type="SAM" id="MobiDB-lite"/>
    </source>
</evidence>
<gene>
    <name evidence="3" type="primary">LOC130463811</name>
</gene>
<feature type="region of interest" description="Disordered" evidence="1">
    <location>
        <begin position="1"/>
        <end position="22"/>
    </location>
</feature>
<protein>
    <submittedName>
        <fullName evidence="3">Uncharacterized protein</fullName>
    </submittedName>
</protein>
<feature type="region of interest" description="Disordered" evidence="1">
    <location>
        <begin position="152"/>
        <end position="275"/>
    </location>
</feature>
<dbReference type="PANTHER" id="PTHR47481">
    <property type="match status" value="1"/>
</dbReference>
<dbReference type="RefSeq" id="XP_056689049.1">
    <property type="nucleotide sequence ID" value="XM_056833071.1"/>
</dbReference>
<reference evidence="2" key="1">
    <citation type="journal article" date="2021" name="Nat. Commun.">
        <title>Genomic analyses provide insights into spinach domestication and the genetic basis of agronomic traits.</title>
        <authorList>
            <person name="Cai X."/>
            <person name="Sun X."/>
            <person name="Xu C."/>
            <person name="Sun H."/>
            <person name="Wang X."/>
            <person name="Ge C."/>
            <person name="Zhang Z."/>
            <person name="Wang Q."/>
            <person name="Fei Z."/>
            <person name="Jiao C."/>
            <person name="Wang Q."/>
        </authorList>
    </citation>
    <scope>NUCLEOTIDE SEQUENCE [LARGE SCALE GENOMIC DNA]</scope>
    <source>
        <strain evidence="2">cv. Varoflay</strain>
    </source>
</reference>
<keyword evidence="2" id="KW-1185">Reference proteome</keyword>
<name>A0ABM3R0G1_SPIOL</name>
<dbReference type="PANTHER" id="PTHR47481:SF38">
    <property type="entry name" value="POU DOMAIN, CLASS 4, TRANSCRIPTION FACTOR 1-LIKE"/>
    <property type="match status" value="1"/>
</dbReference>
<evidence type="ECO:0000313" key="2">
    <source>
        <dbReference type="Proteomes" id="UP000813463"/>
    </source>
</evidence>
<accession>A0ABM3R0G1</accession>
<sequence length="275" mass="29866">MVEGSSVTDGTPPPPNNNEFHPAHAVNNIKNAIPLVLDMEKDIFQDNKNTRVVYLEHMFNTLHINNFPNVTAYCQELKNISGQLSNVDQDVSGQKMVLRLVARVTNTDFDTVATMIQQTNPLPSFVEARSRLRLEETRRTNDQQGQIQDFVAQQDNPHPPNQPHQPRGCGGGGRSGGHSGGRDGVRGQGRGRGGGPTTITTTSTWVAPQHQPNPPQHGSPHNISPTPLNMGCPTTSAQSPSTWVAPQHQPNPPQHGSPHNISPIPLNMGRPTTST</sequence>
<reference evidence="3" key="2">
    <citation type="submission" date="2025-08" db="UniProtKB">
        <authorList>
            <consortium name="RefSeq"/>
        </authorList>
    </citation>
    <scope>IDENTIFICATION</scope>
    <source>
        <tissue evidence="3">Leaf</tissue>
    </source>
</reference>
<organism evidence="2 3">
    <name type="scientific">Spinacia oleracea</name>
    <name type="common">Spinach</name>
    <dbReference type="NCBI Taxonomy" id="3562"/>
    <lineage>
        <taxon>Eukaryota</taxon>
        <taxon>Viridiplantae</taxon>
        <taxon>Streptophyta</taxon>
        <taxon>Embryophyta</taxon>
        <taxon>Tracheophyta</taxon>
        <taxon>Spermatophyta</taxon>
        <taxon>Magnoliopsida</taxon>
        <taxon>eudicotyledons</taxon>
        <taxon>Gunneridae</taxon>
        <taxon>Pentapetalae</taxon>
        <taxon>Caryophyllales</taxon>
        <taxon>Chenopodiaceae</taxon>
        <taxon>Chenopodioideae</taxon>
        <taxon>Anserineae</taxon>
        <taxon>Spinacia</taxon>
    </lineage>
</organism>
<evidence type="ECO:0000313" key="3">
    <source>
        <dbReference type="RefSeq" id="XP_056689049.1"/>
    </source>
</evidence>
<proteinExistence type="predicted"/>
<feature type="compositionally biased region" description="Polar residues" evidence="1">
    <location>
        <begin position="219"/>
        <end position="244"/>
    </location>
</feature>
<feature type="compositionally biased region" description="Gly residues" evidence="1">
    <location>
        <begin position="168"/>
        <end position="179"/>
    </location>
</feature>